<dbReference type="PANTHER" id="PTHR33525:SF3">
    <property type="entry name" value="RIBONUCLEASE Y"/>
    <property type="match status" value="1"/>
</dbReference>
<dbReference type="PANTHER" id="PTHR33525">
    <property type="match status" value="1"/>
</dbReference>
<accession>A0A1J5TFG2</accession>
<proteinExistence type="predicted"/>
<organism evidence="2">
    <name type="scientific">mine drainage metagenome</name>
    <dbReference type="NCBI Taxonomy" id="410659"/>
    <lineage>
        <taxon>unclassified sequences</taxon>
        <taxon>metagenomes</taxon>
        <taxon>ecological metagenomes</taxon>
    </lineage>
</organism>
<evidence type="ECO:0000313" key="2">
    <source>
        <dbReference type="EMBL" id="OIR15093.1"/>
    </source>
</evidence>
<comment type="caution">
    <text evidence="2">The sequence shown here is derived from an EMBL/GenBank/DDBJ whole genome shotgun (WGS) entry which is preliminary data.</text>
</comment>
<evidence type="ECO:0000259" key="1">
    <source>
        <dbReference type="PROSITE" id="PS51833"/>
    </source>
</evidence>
<dbReference type="AlphaFoldDB" id="A0A1J5TFG2"/>
<dbReference type="Gene3D" id="1.10.3210.10">
    <property type="entry name" value="Hypothetical protein af1432"/>
    <property type="match status" value="1"/>
</dbReference>
<dbReference type="PROSITE" id="PS51833">
    <property type="entry name" value="HDOD"/>
    <property type="match status" value="1"/>
</dbReference>
<name>A0A1J5TFG2_9ZZZZ</name>
<dbReference type="EMBL" id="MLJW01000010">
    <property type="protein sequence ID" value="OIR15093.1"/>
    <property type="molecule type" value="Genomic_DNA"/>
</dbReference>
<dbReference type="InterPro" id="IPR013976">
    <property type="entry name" value="HDOD"/>
</dbReference>
<protein>
    <submittedName>
        <fullName evidence="2">HDOD domain protein</fullName>
    </submittedName>
</protein>
<dbReference type="Pfam" id="PF08668">
    <property type="entry name" value="HDOD"/>
    <property type="match status" value="1"/>
</dbReference>
<sequence length="277" mass="29818">MRQLRTLPPVPKVLAKLQPMLADLNTDVGDLAEVIRLERALAARILQVSNSAFVGLGARARSIEEAITLLGFREVRRLMTIVIGMQIMEKPLPAYGIDAKTLWRHSIACGLAAEELARHVDEDSNAAYALGLLHSVGMVVVNAWASMVSSSQRLVSTGYPDDYTASERALLGFTNADTGAALLRRWDFPPSVVEPVRAQYQPVLAASHARLAHLLVVARWVRSAVCEAVPPAVLPDPKSLAVLGLPEGVLPEIVPVVAAKLDDATKNYGLPASKKAD</sequence>
<dbReference type="SUPFAM" id="SSF109604">
    <property type="entry name" value="HD-domain/PDEase-like"/>
    <property type="match status" value="1"/>
</dbReference>
<reference evidence="2" key="1">
    <citation type="submission" date="2016-10" db="EMBL/GenBank/DDBJ databases">
        <title>Sequence of Gallionella enrichment culture.</title>
        <authorList>
            <person name="Poehlein A."/>
            <person name="Muehling M."/>
            <person name="Daniel R."/>
        </authorList>
    </citation>
    <scope>NUCLEOTIDE SEQUENCE</scope>
</reference>
<feature type="domain" description="HDOD" evidence="1">
    <location>
        <begin position="7"/>
        <end position="202"/>
    </location>
</feature>
<dbReference type="InterPro" id="IPR052340">
    <property type="entry name" value="RNase_Y/CdgJ"/>
</dbReference>
<gene>
    <name evidence="2" type="ORF">GALL_42120</name>
</gene>